<dbReference type="RefSeq" id="WP_338445595.1">
    <property type="nucleotide sequence ID" value="NZ_CP144918.1"/>
</dbReference>
<evidence type="ECO:0000259" key="7">
    <source>
        <dbReference type="Pfam" id="PF01975"/>
    </source>
</evidence>
<keyword evidence="6" id="KW-0732">Signal</keyword>
<dbReference type="InterPro" id="IPR036523">
    <property type="entry name" value="SurE-like_sf"/>
</dbReference>
<evidence type="ECO:0000256" key="3">
    <source>
        <dbReference type="ARBA" id="ARBA00012643"/>
    </source>
</evidence>
<protein>
    <recommendedName>
        <fullName evidence="3">5'-nucleotidase</fullName>
        <ecNumber evidence="3">3.1.3.5</ecNumber>
    </recommendedName>
</protein>
<dbReference type="Gene3D" id="3.40.1210.10">
    <property type="entry name" value="Survival protein SurE-like phosphatase/nucleotidase"/>
    <property type="match status" value="1"/>
</dbReference>
<dbReference type="EC" id="3.1.3.5" evidence="3"/>
<evidence type="ECO:0000256" key="4">
    <source>
        <dbReference type="ARBA" id="ARBA00022723"/>
    </source>
</evidence>
<feature type="domain" description="Survival protein SurE-like phosphatase/nucleotidase" evidence="7">
    <location>
        <begin position="24"/>
        <end position="224"/>
    </location>
</feature>
<dbReference type="PANTHER" id="PTHR30457:SF0">
    <property type="entry name" value="PHOSPHATASE, PUTATIVE (AFU_ORTHOLOGUE AFUA_4G01070)-RELATED"/>
    <property type="match status" value="1"/>
</dbReference>
<comment type="similarity">
    <text evidence="2">Belongs to the SurE nucleotidase family.</text>
</comment>
<keyword evidence="9" id="KW-1185">Reference proteome</keyword>
<evidence type="ECO:0000256" key="5">
    <source>
        <dbReference type="ARBA" id="ARBA00022801"/>
    </source>
</evidence>
<proteinExistence type="inferred from homology"/>
<gene>
    <name evidence="8" type="ORF">V5F89_10480</name>
</gene>
<dbReference type="EMBL" id="CP144918">
    <property type="protein sequence ID" value="WWA46698.1"/>
    <property type="molecule type" value="Genomic_DNA"/>
</dbReference>
<dbReference type="PANTHER" id="PTHR30457">
    <property type="entry name" value="5'-NUCLEOTIDASE SURE"/>
    <property type="match status" value="1"/>
</dbReference>
<dbReference type="Proteomes" id="UP001335183">
    <property type="component" value="Chromosome"/>
</dbReference>
<keyword evidence="4" id="KW-0479">Metal-binding</keyword>
<evidence type="ECO:0000256" key="6">
    <source>
        <dbReference type="SAM" id="SignalP"/>
    </source>
</evidence>
<dbReference type="SUPFAM" id="SSF64167">
    <property type="entry name" value="SurE-like"/>
    <property type="match status" value="1"/>
</dbReference>
<dbReference type="InterPro" id="IPR030048">
    <property type="entry name" value="SurE"/>
</dbReference>
<comment type="catalytic activity">
    <reaction evidence="1">
        <text>a ribonucleoside 5'-phosphate + H2O = a ribonucleoside + phosphate</text>
        <dbReference type="Rhea" id="RHEA:12484"/>
        <dbReference type="ChEBI" id="CHEBI:15377"/>
        <dbReference type="ChEBI" id="CHEBI:18254"/>
        <dbReference type="ChEBI" id="CHEBI:43474"/>
        <dbReference type="ChEBI" id="CHEBI:58043"/>
        <dbReference type="EC" id="3.1.3.5"/>
    </reaction>
</comment>
<evidence type="ECO:0000256" key="1">
    <source>
        <dbReference type="ARBA" id="ARBA00000815"/>
    </source>
</evidence>
<name>A0ABZ2D5V1_9SPHN</name>
<feature type="chain" id="PRO_5046095793" description="5'-nucleotidase" evidence="6">
    <location>
        <begin position="22"/>
        <end position="331"/>
    </location>
</feature>
<feature type="signal peptide" evidence="6">
    <location>
        <begin position="1"/>
        <end position="21"/>
    </location>
</feature>
<dbReference type="InterPro" id="IPR002828">
    <property type="entry name" value="SurE-like_Pase/nucleotidase"/>
</dbReference>
<evidence type="ECO:0000256" key="2">
    <source>
        <dbReference type="ARBA" id="ARBA00011062"/>
    </source>
</evidence>
<sequence length="331" mass="34437">MRLALSFLVGTAMLVPSAAQAKNILVTNDDGLTSNLVALYEALTEAGHDVVVSVPCTNQSGMGAALGIGQPLTPLAEACLNDAAQPGDPGAGPMTREGLDAGDFFYVNGTPVMALLYGLDVAGTERWNGAPDLVLSGPNEGQNVGAIILSSGTVSAAQVAAVRGLPAVALSAGSNTESETLDNPLSDEVARRAVELVEALTNGTDASAPILPRGLALNVNFPDRLTGAEWRLSEIGSYNAYKVGFTANMAENASPTMQAMAQARGMEIPPLPGMTFDFNREQPLPDQQDDESIVYRQHIAISPMQAGYGLGTAGKAFVRWQLSELFSSSAE</sequence>
<dbReference type="GO" id="GO:0008253">
    <property type="term" value="F:5'-nucleotidase activity"/>
    <property type="evidence" value="ECO:0007669"/>
    <property type="project" value="UniProtKB-EC"/>
</dbReference>
<evidence type="ECO:0000313" key="9">
    <source>
        <dbReference type="Proteomes" id="UP001335183"/>
    </source>
</evidence>
<dbReference type="Pfam" id="PF01975">
    <property type="entry name" value="SurE"/>
    <property type="match status" value="1"/>
</dbReference>
<reference evidence="8 9" key="1">
    <citation type="submission" date="2024-02" db="EMBL/GenBank/DDBJ databases">
        <title>The whole genome sequence of five bacterial samples isolated from Abu Dhabi Sabkha-shore region.</title>
        <authorList>
            <person name="Sudalaimuthuasari N."/>
            <person name="Sarfraz B."/>
            <person name="Tuyisabe J.D."/>
            <person name="Mugisha Ntwali L.D.M."/>
            <person name="Ali A.I.A.A."/>
            <person name="Almansoori S.Z.A."/>
            <person name="Alajami H.S.A."/>
            <person name="Almeqbaali A.A.S."/>
            <person name="Kundu B."/>
            <person name="Saeed E.E."/>
            <person name="Sukumarinath V."/>
            <person name="Mishra A.K."/>
            <person name="Hazzouri K.M."/>
            <person name="Almaskari R."/>
            <person name="Sharma A.K."/>
            <person name="Amiri K.M.A."/>
        </authorList>
    </citation>
    <scope>NUCLEOTIDE SEQUENCE [LARGE SCALE GENOMIC DNA]</scope>
    <source>
        <strain evidence="9">kcgeb_sd</strain>
    </source>
</reference>
<evidence type="ECO:0000313" key="8">
    <source>
        <dbReference type="EMBL" id="WWA46698.1"/>
    </source>
</evidence>
<accession>A0ABZ2D5V1</accession>
<organism evidence="8 9">
    <name type="scientific">Pelagerythrobacter marensis</name>
    <dbReference type="NCBI Taxonomy" id="543877"/>
    <lineage>
        <taxon>Bacteria</taxon>
        <taxon>Pseudomonadati</taxon>
        <taxon>Pseudomonadota</taxon>
        <taxon>Alphaproteobacteria</taxon>
        <taxon>Sphingomonadales</taxon>
        <taxon>Erythrobacteraceae</taxon>
        <taxon>Pelagerythrobacter</taxon>
    </lineage>
</organism>
<keyword evidence="5 8" id="KW-0378">Hydrolase</keyword>